<dbReference type="SUPFAM" id="SSF57756">
    <property type="entry name" value="Retrovirus zinc finger-like domains"/>
    <property type="match status" value="1"/>
</dbReference>
<evidence type="ECO:0000313" key="5">
    <source>
        <dbReference type="Proteomes" id="UP001431783"/>
    </source>
</evidence>
<dbReference type="Pfam" id="PF00098">
    <property type="entry name" value="zf-CCHC"/>
    <property type="match status" value="1"/>
</dbReference>
<keyword evidence="1" id="KW-0863">Zinc-finger</keyword>
<dbReference type="Gene3D" id="4.10.60.10">
    <property type="entry name" value="Zinc finger, CCHC-type"/>
    <property type="match status" value="1"/>
</dbReference>
<dbReference type="AlphaFoldDB" id="A0AAW1UQU2"/>
<dbReference type="GO" id="GO:0003676">
    <property type="term" value="F:nucleic acid binding"/>
    <property type="evidence" value="ECO:0007669"/>
    <property type="project" value="InterPro"/>
</dbReference>
<sequence>MLTEDDENRSSTQNAFMSRHNNKSGKSQVIRKDSVECYKCGLTGHRKSQCHGKPCVKYIEYCKNTYGCKLCKCKAHFANECPNKNKNESKSNRINDKILGERRALITVSLSFANVKKELVDGNCWYQDCGATQHMSSIRNGLSVISP</sequence>
<feature type="domain" description="CCHC-type" evidence="3">
    <location>
        <begin position="37"/>
        <end position="50"/>
    </location>
</feature>
<dbReference type="EMBL" id="JARQZJ010000091">
    <property type="protein sequence ID" value="KAK9883573.1"/>
    <property type="molecule type" value="Genomic_DNA"/>
</dbReference>
<name>A0AAW1UQU2_9CUCU</name>
<protein>
    <recommendedName>
        <fullName evidence="3">CCHC-type domain-containing protein</fullName>
    </recommendedName>
</protein>
<reference evidence="4 5" key="1">
    <citation type="submission" date="2023-03" db="EMBL/GenBank/DDBJ databases">
        <title>Genome insight into feeding habits of ladybird beetles.</title>
        <authorList>
            <person name="Li H.-S."/>
            <person name="Huang Y.-H."/>
            <person name="Pang H."/>
        </authorList>
    </citation>
    <scope>NUCLEOTIDE SEQUENCE [LARGE SCALE GENOMIC DNA]</scope>
    <source>
        <strain evidence="4">SYSU_2023b</strain>
        <tissue evidence="4">Whole body</tissue>
    </source>
</reference>
<dbReference type="GO" id="GO:0008270">
    <property type="term" value="F:zinc ion binding"/>
    <property type="evidence" value="ECO:0007669"/>
    <property type="project" value="UniProtKB-KW"/>
</dbReference>
<gene>
    <name evidence="4" type="ORF">WA026_001750</name>
</gene>
<accession>A0AAW1UQU2</accession>
<proteinExistence type="predicted"/>
<keyword evidence="1" id="KW-0479">Metal-binding</keyword>
<evidence type="ECO:0000259" key="3">
    <source>
        <dbReference type="PROSITE" id="PS50158"/>
    </source>
</evidence>
<dbReference type="Proteomes" id="UP001431783">
    <property type="component" value="Unassembled WGS sequence"/>
</dbReference>
<dbReference type="InterPro" id="IPR001878">
    <property type="entry name" value="Znf_CCHC"/>
</dbReference>
<evidence type="ECO:0000256" key="1">
    <source>
        <dbReference type="PROSITE-ProRule" id="PRU00047"/>
    </source>
</evidence>
<evidence type="ECO:0000256" key="2">
    <source>
        <dbReference type="SAM" id="MobiDB-lite"/>
    </source>
</evidence>
<dbReference type="SMART" id="SM00343">
    <property type="entry name" value="ZnF_C2HC"/>
    <property type="match status" value="2"/>
</dbReference>
<dbReference type="InterPro" id="IPR036875">
    <property type="entry name" value="Znf_CCHC_sf"/>
</dbReference>
<organism evidence="4 5">
    <name type="scientific">Henosepilachna vigintioctopunctata</name>
    <dbReference type="NCBI Taxonomy" id="420089"/>
    <lineage>
        <taxon>Eukaryota</taxon>
        <taxon>Metazoa</taxon>
        <taxon>Ecdysozoa</taxon>
        <taxon>Arthropoda</taxon>
        <taxon>Hexapoda</taxon>
        <taxon>Insecta</taxon>
        <taxon>Pterygota</taxon>
        <taxon>Neoptera</taxon>
        <taxon>Endopterygota</taxon>
        <taxon>Coleoptera</taxon>
        <taxon>Polyphaga</taxon>
        <taxon>Cucujiformia</taxon>
        <taxon>Coccinelloidea</taxon>
        <taxon>Coccinellidae</taxon>
        <taxon>Epilachninae</taxon>
        <taxon>Epilachnini</taxon>
        <taxon>Henosepilachna</taxon>
    </lineage>
</organism>
<comment type="caution">
    <text evidence="4">The sequence shown here is derived from an EMBL/GenBank/DDBJ whole genome shotgun (WGS) entry which is preliminary data.</text>
</comment>
<keyword evidence="1" id="KW-0862">Zinc</keyword>
<evidence type="ECO:0000313" key="4">
    <source>
        <dbReference type="EMBL" id="KAK9883573.1"/>
    </source>
</evidence>
<feature type="region of interest" description="Disordered" evidence="2">
    <location>
        <begin position="1"/>
        <end position="27"/>
    </location>
</feature>
<keyword evidence="5" id="KW-1185">Reference proteome</keyword>
<dbReference type="PROSITE" id="PS50158">
    <property type="entry name" value="ZF_CCHC"/>
    <property type="match status" value="1"/>
</dbReference>